<dbReference type="PROSITE" id="PS50837">
    <property type="entry name" value="NACHT"/>
    <property type="match status" value="1"/>
</dbReference>
<dbReference type="Pfam" id="PF05729">
    <property type="entry name" value="NACHT"/>
    <property type="match status" value="1"/>
</dbReference>
<feature type="domain" description="NACHT" evidence="2">
    <location>
        <begin position="143"/>
        <end position="275"/>
    </location>
</feature>
<proteinExistence type="predicted"/>
<keyword evidence="4" id="KW-1185">Reference proteome</keyword>
<organism evidence="3 4">
    <name type="scientific">Actinokineospora auranticolor</name>
    <dbReference type="NCBI Taxonomy" id="155976"/>
    <lineage>
        <taxon>Bacteria</taxon>
        <taxon>Bacillati</taxon>
        <taxon>Actinomycetota</taxon>
        <taxon>Actinomycetes</taxon>
        <taxon>Pseudonocardiales</taxon>
        <taxon>Pseudonocardiaceae</taxon>
        <taxon>Actinokineospora</taxon>
    </lineage>
</organism>
<comment type="caution">
    <text evidence="3">The sequence shown here is derived from an EMBL/GenBank/DDBJ whole genome shotgun (WGS) entry which is preliminary data.</text>
</comment>
<dbReference type="Proteomes" id="UP000239203">
    <property type="component" value="Unassembled WGS sequence"/>
</dbReference>
<name>A0A2S6GTK8_9PSEU</name>
<dbReference type="AlphaFoldDB" id="A0A2S6GTK8"/>
<dbReference type="PANTHER" id="PTHR46844">
    <property type="entry name" value="SLR5058 PROTEIN"/>
    <property type="match status" value="1"/>
</dbReference>
<evidence type="ECO:0000313" key="4">
    <source>
        <dbReference type="Proteomes" id="UP000239203"/>
    </source>
</evidence>
<dbReference type="PANTHER" id="PTHR46844:SF1">
    <property type="entry name" value="SLR5058 PROTEIN"/>
    <property type="match status" value="1"/>
</dbReference>
<reference evidence="3 4" key="1">
    <citation type="submission" date="2018-02" db="EMBL/GenBank/DDBJ databases">
        <title>Genomic Encyclopedia of Archaeal and Bacterial Type Strains, Phase II (KMG-II): from individual species to whole genera.</title>
        <authorList>
            <person name="Goeker M."/>
        </authorList>
    </citation>
    <scope>NUCLEOTIDE SEQUENCE [LARGE SCALE GENOMIC DNA]</scope>
    <source>
        <strain evidence="3 4">YU 961-1</strain>
    </source>
</reference>
<dbReference type="SUPFAM" id="SSF52540">
    <property type="entry name" value="P-loop containing nucleoside triphosphate hydrolases"/>
    <property type="match status" value="1"/>
</dbReference>
<evidence type="ECO:0000259" key="2">
    <source>
        <dbReference type="PROSITE" id="PS50837"/>
    </source>
</evidence>
<evidence type="ECO:0000313" key="3">
    <source>
        <dbReference type="EMBL" id="PPK68517.1"/>
    </source>
</evidence>
<dbReference type="Gene3D" id="3.40.50.300">
    <property type="entry name" value="P-loop containing nucleotide triphosphate hydrolases"/>
    <property type="match status" value="1"/>
</dbReference>
<dbReference type="InterPro" id="IPR027417">
    <property type="entry name" value="P-loop_NTPase"/>
</dbReference>
<feature type="region of interest" description="Disordered" evidence="1">
    <location>
        <begin position="92"/>
        <end position="112"/>
    </location>
</feature>
<evidence type="ECO:0000256" key="1">
    <source>
        <dbReference type="SAM" id="MobiDB-lite"/>
    </source>
</evidence>
<dbReference type="InterPro" id="IPR007111">
    <property type="entry name" value="NACHT_NTPase"/>
</dbReference>
<accession>A0A2S6GTK8</accession>
<protein>
    <submittedName>
        <fullName evidence="3">NACHT domain-containing protein</fullName>
    </submittedName>
</protein>
<gene>
    <name evidence="3" type="ORF">CLV40_105246</name>
</gene>
<sequence>MSLCSGAVDSTNSAGDVSGYVVQAANLTVHGDFVVPGEAPVPDAAAGTWDARLPAEVESLLRAQVAAATELPYRLPGARRPSLATVYVRQDLGAGTEEQPEQPRETPVLDGRSGLVEVVPRPVTRPSVRPPTHTVREALDRDDHLIVVGGPGQGKSTLSRRLSAEAAGRWFTTTDEPLTEPVIPIRVSATELAARLHLPFTQSLADSVHNEYGAYLATPLAPSALHHRVAGCRWLLLVDGLDEVADAGDRDRLVAVLAAWSAPGSPYRVILTTRPLEGAALAPLQRSGATRYELQPFDEAALTAFAHSWFTDTPDSAPRFLRQIRDAYLGEMVTVPLLATIAAIIFTEHGDRPLPDNKYELYEAYLRYLRTTKSPQFDSIRDSLLEHLGRVRLESDTPLVEAAKTWVTTHLSPTGEWEEALLAYLTSVGPLTRPRQGGNLRFLHHSFAEHLAATADARQLPTPFTPPHDAFRRLLHAARDEERGHHARAVLLHYCRLNPTEADPVLVHLHEGDATAHLLAARLLAGHIPATAPPVDAFLDTARAWAMTTGLGGRRILSQVSRASHHPLLVSWLTGLSRDVAAPWPSRIEAATALATRLRGEQASEAVELLRMVVNDPSAQVTDRLAAAEALCDCGTDEQATAECGLRAILVHPGADEVDVRNAAVVLATFGSASRARAVEVLVTVIESPLASDAARFVAAAGLARFDTDSHQ</sequence>
<dbReference type="EMBL" id="PTIX01000005">
    <property type="protein sequence ID" value="PPK68517.1"/>
    <property type="molecule type" value="Genomic_DNA"/>
</dbReference>